<organism evidence="1 2">
    <name type="scientific">Anaeromassilibacillus senegalensis</name>
    <dbReference type="NCBI Taxonomy" id="1673717"/>
    <lineage>
        <taxon>Bacteria</taxon>
        <taxon>Bacillati</taxon>
        <taxon>Bacillota</taxon>
        <taxon>Clostridia</taxon>
        <taxon>Eubacteriales</taxon>
        <taxon>Acutalibacteraceae</taxon>
        <taxon>Anaeromassilibacillus</taxon>
    </lineage>
</organism>
<proteinExistence type="predicted"/>
<evidence type="ECO:0000313" key="1">
    <source>
        <dbReference type="EMBL" id="MCF2652506.1"/>
    </source>
</evidence>
<accession>A0ABS9CMX3</accession>
<dbReference type="Proteomes" id="UP001299220">
    <property type="component" value="Unassembled WGS sequence"/>
</dbReference>
<dbReference type="RefSeq" id="WP_235323557.1">
    <property type="nucleotide sequence ID" value="NZ_JAFBIT010000002.1"/>
</dbReference>
<comment type="caution">
    <text evidence="1">The sequence shown here is derived from an EMBL/GenBank/DDBJ whole genome shotgun (WGS) entry which is preliminary data.</text>
</comment>
<name>A0ABS9CMX3_9FIRM</name>
<gene>
    <name evidence="1" type="ORF">JQM67_07820</name>
</gene>
<sequence>MAKRTYVKPELLYENFVLAQHIAACELYLMSVDVNSCTVEDKHEVGFSDAKFFMNETVCTMPPPQENYCYTNGPDGAWRAFQS</sequence>
<dbReference type="EMBL" id="JAFBIT010000002">
    <property type="protein sequence ID" value="MCF2652506.1"/>
    <property type="molecule type" value="Genomic_DNA"/>
</dbReference>
<keyword evidence="2" id="KW-1185">Reference proteome</keyword>
<reference evidence="1 2" key="1">
    <citation type="submission" date="2020-12" db="EMBL/GenBank/DDBJ databases">
        <title>Whole genome sequences of gut porcine anaerobes.</title>
        <authorList>
            <person name="Kubasova T."/>
            <person name="Jahodarova E."/>
            <person name="Rychlik I."/>
        </authorList>
    </citation>
    <scope>NUCLEOTIDE SEQUENCE [LARGE SCALE GENOMIC DNA]</scope>
    <source>
        <strain evidence="1 2">An867</strain>
    </source>
</reference>
<evidence type="ECO:0000313" key="2">
    <source>
        <dbReference type="Proteomes" id="UP001299220"/>
    </source>
</evidence>
<protein>
    <submittedName>
        <fullName evidence="1">Uncharacterized protein</fullName>
    </submittedName>
</protein>